<dbReference type="AlphaFoldDB" id="A0A452ZIT0"/>
<organism evidence="2 3">
    <name type="scientific">Aegilops tauschii subsp. strangulata</name>
    <name type="common">Goatgrass</name>
    <dbReference type="NCBI Taxonomy" id="200361"/>
    <lineage>
        <taxon>Eukaryota</taxon>
        <taxon>Viridiplantae</taxon>
        <taxon>Streptophyta</taxon>
        <taxon>Embryophyta</taxon>
        <taxon>Tracheophyta</taxon>
        <taxon>Spermatophyta</taxon>
        <taxon>Magnoliopsida</taxon>
        <taxon>Liliopsida</taxon>
        <taxon>Poales</taxon>
        <taxon>Poaceae</taxon>
        <taxon>BOP clade</taxon>
        <taxon>Pooideae</taxon>
        <taxon>Triticodae</taxon>
        <taxon>Triticeae</taxon>
        <taxon>Triticinae</taxon>
        <taxon>Aegilops</taxon>
    </lineage>
</organism>
<dbReference type="Gramene" id="AET1Gv20797000.11">
    <property type="protein sequence ID" value="AET1Gv20797000.11"/>
    <property type="gene ID" value="AET1Gv20797000"/>
</dbReference>
<feature type="region of interest" description="Disordered" evidence="1">
    <location>
        <begin position="88"/>
        <end position="112"/>
    </location>
</feature>
<dbReference type="Proteomes" id="UP000015105">
    <property type="component" value="Chromosome 1D"/>
</dbReference>
<reference evidence="3" key="1">
    <citation type="journal article" date="2014" name="Science">
        <title>Ancient hybridizations among the ancestral genomes of bread wheat.</title>
        <authorList>
            <consortium name="International Wheat Genome Sequencing Consortium,"/>
            <person name="Marcussen T."/>
            <person name="Sandve S.R."/>
            <person name="Heier L."/>
            <person name="Spannagl M."/>
            <person name="Pfeifer M."/>
            <person name="Jakobsen K.S."/>
            <person name="Wulff B.B."/>
            <person name="Steuernagel B."/>
            <person name="Mayer K.F."/>
            <person name="Olsen O.A."/>
        </authorList>
    </citation>
    <scope>NUCLEOTIDE SEQUENCE [LARGE SCALE GENOMIC DNA]</scope>
    <source>
        <strain evidence="3">cv. AL8/78</strain>
    </source>
</reference>
<feature type="compositionally biased region" description="Low complexity" evidence="1">
    <location>
        <begin position="88"/>
        <end position="102"/>
    </location>
</feature>
<keyword evidence="3" id="KW-1185">Reference proteome</keyword>
<reference evidence="2" key="3">
    <citation type="journal article" date="2017" name="Nature">
        <title>Genome sequence of the progenitor of the wheat D genome Aegilops tauschii.</title>
        <authorList>
            <person name="Luo M.C."/>
            <person name="Gu Y.Q."/>
            <person name="Puiu D."/>
            <person name="Wang H."/>
            <person name="Twardziok S.O."/>
            <person name="Deal K.R."/>
            <person name="Huo N."/>
            <person name="Zhu T."/>
            <person name="Wang L."/>
            <person name="Wang Y."/>
            <person name="McGuire P.E."/>
            <person name="Liu S."/>
            <person name="Long H."/>
            <person name="Ramasamy R.K."/>
            <person name="Rodriguez J.C."/>
            <person name="Van S.L."/>
            <person name="Yuan L."/>
            <person name="Wang Z."/>
            <person name="Xia Z."/>
            <person name="Xiao L."/>
            <person name="Anderson O.D."/>
            <person name="Ouyang S."/>
            <person name="Liang Y."/>
            <person name="Zimin A.V."/>
            <person name="Pertea G."/>
            <person name="Qi P."/>
            <person name="Bennetzen J.L."/>
            <person name="Dai X."/>
            <person name="Dawson M.W."/>
            <person name="Muller H.G."/>
            <person name="Kugler K."/>
            <person name="Rivarola-Duarte L."/>
            <person name="Spannagl M."/>
            <person name="Mayer K.F.X."/>
            <person name="Lu F.H."/>
            <person name="Bevan M.W."/>
            <person name="Leroy P."/>
            <person name="Li P."/>
            <person name="You F.M."/>
            <person name="Sun Q."/>
            <person name="Liu Z."/>
            <person name="Lyons E."/>
            <person name="Wicker T."/>
            <person name="Salzberg S.L."/>
            <person name="Devos K.M."/>
            <person name="Dvorak J."/>
        </authorList>
    </citation>
    <scope>NUCLEOTIDE SEQUENCE [LARGE SCALE GENOMIC DNA]</scope>
    <source>
        <strain evidence="2">cv. AL8/78</strain>
    </source>
</reference>
<name>A0A452ZIT0_AEGTS</name>
<protein>
    <submittedName>
        <fullName evidence="2">Uncharacterized protein</fullName>
    </submittedName>
</protein>
<proteinExistence type="predicted"/>
<reference evidence="3" key="2">
    <citation type="journal article" date="2017" name="Nat. Plants">
        <title>The Aegilops tauschii genome reveals multiple impacts of transposons.</title>
        <authorList>
            <person name="Zhao G."/>
            <person name="Zou C."/>
            <person name="Li K."/>
            <person name="Wang K."/>
            <person name="Li T."/>
            <person name="Gao L."/>
            <person name="Zhang X."/>
            <person name="Wang H."/>
            <person name="Yang Z."/>
            <person name="Liu X."/>
            <person name="Jiang W."/>
            <person name="Mao L."/>
            <person name="Kong X."/>
            <person name="Jiao Y."/>
            <person name="Jia J."/>
        </authorList>
    </citation>
    <scope>NUCLEOTIDE SEQUENCE [LARGE SCALE GENOMIC DNA]</scope>
    <source>
        <strain evidence="3">cv. AL8/78</strain>
    </source>
</reference>
<dbReference type="EnsemblPlants" id="AET1Gv20797000.11">
    <property type="protein sequence ID" value="AET1Gv20797000.11"/>
    <property type="gene ID" value="AET1Gv20797000"/>
</dbReference>
<accession>A0A452ZIT0</accession>
<reference evidence="2" key="5">
    <citation type="journal article" date="2021" name="G3 (Bethesda)">
        <title>Aegilops tauschii genome assembly Aet v5.0 features greater sequence contiguity and improved annotation.</title>
        <authorList>
            <person name="Wang L."/>
            <person name="Zhu T."/>
            <person name="Rodriguez J.C."/>
            <person name="Deal K.R."/>
            <person name="Dubcovsky J."/>
            <person name="McGuire P.E."/>
            <person name="Lux T."/>
            <person name="Spannagl M."/>
            <person name="Mayer K.F.X."/>
            <person name="Baldrich P."/>
            <person name="Meyers B.C."/>
            <person name="Huo N."/>
            <person name="Gu Y.Q."/>
            <person name="Zhou H."/>
            <person name="Devos K.M."/>
            <person name="Bennetzen J.L."/>
            <person name="Unver T."/>
            <person name="Budak H."/>
            <person name="Gulick P.J."/>
            <person name="Galiba G."/>
            <person name="Kalapos B."/>
            <person name="Nelson D.R."/>
            <person name="Li P."/>
            <person name="You F.M."/>
            <person name="Luo M.C."/>
            <person name="Dvorak J."/>
        </authorList>
    </citation>
    <scope>NUCLEOTIDE SEQUENCE [LARGE SCALE GENOMIC DNA]</scope>
    <source>
        <strain evidence="2">cv. AL8/78</strain>
    </source>
</reference>
<sequence length="112" mass="12010">MINKPSTTSYRSAAPASYLLTSLDTFSPARAARLKAPHHACCELQPAAGNDTSRGNQRPLELPRLSPMLRWRCHEDHAHAVVGVVSSGATTAGTNAATGSRSCCDRRRNLLP</sequence>
<reference evidence="2" key="4">
    <citation type="submission" date="2019-03" db="UniProtKB">
        <authorList>
            <consortium name="EnsemblPlants"/>
        </authorList>
    </citation>
    <scope>IDENTIFICATION</scope>
</reference>
<evidence type="ECO:0000313" key="2">
    <source>
        <dbReference type="EnsemblPlants" id="AET1Gv20797000.11"/>
    </source>
</evidence>
<evidence type="ECO:0000256" key="1">
    <source>
        <dbReference type="SAM" id="MobiDB-lite"/>
    </source>
</evidence>
<feature type="compositionally biased region" description="Basic and acidic residues" evidence="1">
    <location>
        <begin position="103"/>
        <end position="112"/>
    </location>
</feature>
<evidence type="ECO:0000313" key="3">
    <source>
        <dbReference type="Proteomes" id="UP000015105"/>
    </source>
</evidence>